<protein>
    <submittedName>
        <fullName evidence="2">Cysteine-rich RLK (RECEPTOR-like protein kinase) 8</fullName>
    </submittedName>
</protein>
<evidence type="ECO:0000313" key="2">
    <source>
        <dbReference type="EMBL" id="GMJ03885.1"/>
    </source>
</evidence>
<name>A0A9W7IXS7_HIBTR</name>
<dbReference type="AlphaFoldDB" id="A0A9W7IXS7"/>
<dbReference type="InterPro" id="IPR013103">
    <property type="entry name" value="RVT_2"/>
</dbReference>
<dbReference type="GO" id="GO:0016301">
    <property type="term" value="F:kinase activity"/>
    <property type="evidence" value="ECO:0007669"/>
    <property type="project" value="UniProtKB-KW"/>
</dbReference>
<dbReference type="OrthoDB" id="1749346at2759"/>
<evidence type="ECO:0000259" key="1">
    <source>
        <dbReference type="Pfam" id="PF07727"/>
    </source>
</evidence>
<dbReference type="Proteomes" id="UP001165190">
    <property type="component" value="Unassembled WGS sequence"/>
</dbReference>
<dbReference type="EMBL" id="BSYR01000038">
    <property type="protein sequence ID" value="GMJ03885.1"/>
    <property type="molecule type" value="Genomic_DNA"/>
</dbReference>
<keyword evidence="3" id="KW-1185">Reference proteome</keyword>
<keyword evidence="2" id="KW-0808">Transferase</keyword>
<keyword evidence="2" id="KW-0418">Kinase</keyword>
<organism evidence="2 3">
    <name type="scientific">Hibiscus trionum</name>
    <name type="common">Flower of an hour</name>
    <dbReference type="NCBI Taxonomy" id="183268"/>
    <lineage>
        <taxon>Eukaryota</taxon>
        <taxon>Viridiplantae</taxon>
        <taxon>Streptophyta</taxon>
        <taxon>Embryophyta</taxon>
        <taxon>Tracheophyta</taxon>
        <taxon>Spermatophyta</taxon>
        <taxon>Magnoliopsida</taxon>
        <taxon>eudicotyledons</taxon>
        <taxon>Gunneridae</taxon>
        <taxon>Pentapetalae</taxon>
        <taxon>rosids</taxon>
        <taxon>malvids</taxon>
        <taxon>Malvales</taxon>
        <taxon>Malvaceae</taxon>
        <taxon>Malvoideae</taxon>
        <taxon>Hibiscus</taxon>
    </lineage>
</organism>
<proteinExistence type="predicted"/>
<feature type="domain" description="Reverse transcriptase Ty1/copia-type" evidence="1">
    <location>
        <begin position="5"/>
        <end position="83"/>
    </location>
</feature>
<comment type="caution">
    <text evidence="2">The sequence shown here is derived from an EMBL/GenBank/DDBJ whole genome shotgun (WGS) entry which is preliminary data.</text>
</comment>
<dbReference type="Pfam" id="PF07727">
    <property type="entry name" value="RVT_2"/>
    <property type="match status" value="1"/>
</dbReference>
<accession>A0A9W7IXS7</accession>
<gene>
    <name evidence="2" type="ORF">HRI_004057700</name>
</gene>
<reference evidence="2" key="1">
    <citation type="submission" date="2023-05" db="EMBL/GenBank/DDBJ databases">
        <title>Genome and transcriptome analyses reveal genes involved in the formation of fine ridges on petal epidermal cells in Hibiscus trionum.</title>
        <authorList>
            <person name="Koshimizu S."/>
            <person name="Masuda S."/>
            <person name="Ishii T."/>
            <person name="Shirasu K."/>
            <person name="Hoshino A."/>
            <person name="Arita M."/>
        </authorList>
    </citation>
    <scope>NUCLEOTIDE SEQUENCE</scope>
    <source>
        <strain evidence="2">Hamamatsu line</strain>
    </source>
</reference>
<evidence type="ECO:0000313" key="3">
    <source>
        <dbReference type="Proteomes" id="UP001165190"/>
    </source>
</evidence>
<sequence length="84" mass="9682">MISKNDTWKLVEKPTNKKVIGVKWVYRVKLNSDGSINKHKARLVVNGYSQEFGVDFTETFAPVARFDTIRLLIALAAHKSWEIY</sequence>